<sequence>MPLSWTLGLPILTLLSFPAVIQSKAVFAHFMVSNTENYTLSDWHSDIALAKAAHIDAFALNAGYGQNENARSFRNAFTAASELDFKLFFSLDYSGDGHWPKDQVISLLENYTTHEAYFRHTDGRALITTFEGFEAANDWAEIKKEIAQTVGNETCCVLIPDWTSAGPEKAAKVPAIDGLMSWEAWPYGNEKMNTTRDEQYMSLLGERPYIMPVSPWFYTNLRQFHKNWVWQGDDLWYTRWQQVLELQPAYVEILTWNDYGESHYIGPVRRDATRVIAEGAPFDYVSGMEHDGWRSLLPYLIAQYKNGKNREDVEIAEETLSVWYRLSPADACDSGKTSGNSKSSHQAVMEPGDILQDRVFYSAVLEEDADVAVAVGSVNQSAQWTNTPDRARGVYHGSVPFGGRVGEVVVTLSRAEKVLVQMKGKPIDDQCLGNHTNWNAWVGNATAVKRGGSGIGDGDEVGDAETGSGMAIQMASLWLTGLALLSCLI</sequence>
<organism evidence="2 3">
    <name type="scientific">Emericella nidulans (strain FGSC A4 / ATCC 38163 / CBS 112.46 / NRRL 194 / M139)</name>
    <name type="common">Aspergillus nidulans</name>
    <dbReference type="NCBI Taxonomy" id="227321"/>
    <lineage>
        <taxon>Eukaryota</taxon>
        <taxon>Fungi</taxon>
        <taxon>Dikarya</taxon>
        <taxon>Ascomycota</taxon>
        <taxon>Pezizomycotina</taxon>
        <taxon>Eurotiomycetes</taxon>
        <taxon>Eurotiomycetidae</taxon>
        <taxon>Eurotiales</taxon>
        <taxon>Aspergillaceae</taxon>
        <taxon>Aspergillus</taxon>
        <taxon>Aspergillus subgen. Nidulantes</taxon>
    </lineage>
</organism>
<proteinExistence type="predicted"/>
<feature type="signal peptide" evidence="1">
    <location>
        <begin position="1"/>
        <end position="23"/>
    </location>
</feature>
<dbReference type="InParanoid" id="Q5BCX6"/>
<dbReference type="eggNOG" id="ENOG502RZ85">
    <property type="taxonomic scope" value="Eukaryota"/>
</dbReference>
<dbReference type="EMBL" id="BN001307">
    <property type="protein sequence ID" value="CBF85206.1"/>
    <property type="molecule type" value="Genomic_DNA"/>
</dbReference>
<accession>C8VNA1</accession>
<reference evidence="3" key="2">
    <citation type="journal article" date="2009" name="Fungal Genet. Biol.">
        <title>The 2008 update of the Aspergillus nidulans genome annotation: a community effort.</title>
        <authorList>
            <person name="Wortman J.R."/>
            <person name="Gilsenan J.M."/>
            <person name="Joardar V."/>
            <person name="Deegan J."/>
            <person name="Clutterbuck J."/>
            <person name="Andersen M.R."/>
            <person name="Archer D."/>
            <person name="Bencina M."/>
            <person name="Braus G."/>
            <person name="Coutinho P."/>
            <person name="von Dohren H."/>
            <person name="Doonan J."/>
            <person name="Driessen A.J."/>
            <person name="Durek P."/>
            <person name="Espeso E."/>
            <person name="Fekete E."/>
            <person name="Flipphi M."/>
            <person name="Estrada C.G."/>
            <person name="Geysens S."/>
            <person name="Goldman G."/>
            <person name="de Groot P.W."/>
            <person name="Hansen K."/>
            <person name="Harris S.D."/>
            <person name="Heinekamp T."/>
            <person name="Helmstaedt K."/>
            <person name="Henrissat B."/>
            <person name="Hofmann G."/>
            <person name="Homan T."/>
            <person name="Horio T."/>
            <person name="Horiuchi H."/>
            <person name="James S."/>
            <person name="Jones M."/>
            <person name="Karaffa L."/>
            <person name="Karanyi Z."/>
            <person name="Kato M."/>
            <person name="Keller N."/>
            <person name="Kelly D.E."/>
            <person name="Kiel J.A."/>
            <person name="Kim J.M."/>
            <person name="van der Klei I.J."/>
            <person name="Klis F.M."/>
            <person name="Kovalchuk A."/>
            <person name="Krasevec N."/>
            <person name="Kubicek C.P."/>
            <person name="Liu B."/>
            <person name="Maccabe A."/>
            <person name="Meyer V."/>
            <person name="Mirabito P."/>
            <person name="Miskei M."/>
            <person name="Mos M."/>
            <person name="Mullins J."/>
            <person name="Nelson D.R."/>
            <person name="Nielsen J."/>
            <person name="Oakley B.R."/>
            <person name="Osmani S.A."/>
            <person name="Pakula T."/>
            <person name="Paszewski A."/>
            <person name="Paulsen I."/>
            <person name="Pilsyk S."/>
            <person name="Pocsi I."/>
            <person name="Punt P.J."/>
            <person name="Ram A.F."/>
            <person name="Ren Q."/>
            <person name="Robellet X."/>
            <person name="Robson G."/>
            <person name="Seiboth B."/>
            <person name="van Solingen P."/>
            <person name="Specht T."/>
            <person name="Sun J."/>
            <person name="Taheri-Talesh N."/>
            <person name="Takeshita N."/>
            <person name="Ussery D."/>
            <person name="vanKuyk P.A."/>
            <person name="Visser H."/>
            <person name="van de Vondervoort P.J."/>
            <person name="de Vries R.P."/>
            <person name="Walton J."/>
            <person name="Xiang X."/>
            <person name="Xiong Y."/>
            <person name="Zeng A.P."/>
            <person name="Brandt B.W."/>
            <person name="Cornell M.J."/>
            <person name="van den Hondel C.A."/>
            <person name="Visser J."/>
            <person name="Oliver S.G."/>
            <person name="Turner G."/>
        </authorList>
    </citation>
    <scope>GENOME REANNOTATION</scope>
    <source>
        <strain evidence="3">FGSC A4 / ATCC 38163 / CBS 112.46 / NRRL 194 / M139</strain>
    </source>
</reference>
<protein>
    <submittedName>
        <fullName evidence="2">Alpha 1,3 glucanase GH71 (Eurofung)</fullName>
    </submittedName>
</protein>
<dbReference type="Proteomes" id="UP000000560">
    <property type="component" value="Chromosome VII"/>
</dbReference>
<keyword evidence="1" id="KW-0732">Signal</keyword>
<dbReference type="CDD" id="cd11577">
    <property type="entry name" value="GH71"/>
    <property type="match status" value="1"/>
</dbReference>
<dbReference type="RefSeq" id="XP_659208.1">
    <property type="nucleotide sequence ID" value="XM_654116.1"/>
</dbReference>
<dbReference type="GeneID" id="2875247"/>
<evidence type="ECO:0000313" key="2">
    <source>
        <dbReference type="EMBL" id="CBF85206.1"/>
    </source>
</evidence>
<dbReference type="VEuPathDB" id="FungiDB:AN1604"/>
<dbReference type="KEGG" id="ani:ANIA_01604"/>
<dbReference type="OrthoDB" id="1046782at2759"/>
<accession>Q5BCX6</accession>
<dbReference type="AlphaFoldDB" id="Q5BCX6"/>
<feature type="chain" id="PRO_5010244987" evidence="1">
    <location>
        <begin position="24"/>
        <end position="489"/>
    </location>
</feature>
<keyword evidence="3" id="KW-1185">Reference proteome</keyword>
<evidence type="ECO:0000313" key="3">
    <source>
        <dbReference type="Proteomes" id="UP000000560"/>
    </source>
</evidence>
<evidence type="ECO:0000256" key="1">
    <source>
        <dbReference type="SAM" id="SignalP"/>
    </source>
</evidence>
<gene>
    <name evidence="2" type="ORF">ANIA_01604</name>
</gene>
<reference evidence="3" key="1">
    <citation type="journal article" date="2005" name="Nature">
        <title>Sequencing of Aspergillus nidulans and comparative analysis with A. fumigatus and A. oryzae.</title>
        <authorList>
            <person name="Galagan J.E."/>
            <person name="Calvo S.E."/>
            <person name="Cuomo C."/>
            <person name="Ma L.J."/>
            <person name="Wortman J.R."/>
            <person name="Batzoglou S."/>
            <person name="Lee S.I."/>
            <person name="Basturkmen M."/>
            <person name="Spevak C.C."/>
            <person name="Clutterbuck J."/>
            <person name="Kapitonov V."/>
            <person name="Jurka J."/>
            <person name="Scazzocchio C."/>
            <person name="Farman M."/>
            <person name="Butler J."/>
            <person name="Purcell S."/>
            <person name="Harris S."/>
            <person name="Braus G.H."/>
            <person name="Draht O."/>
            <person name="Busch S."/>
            <person name="D'Enfert C."/>
            <person name="Bouchier C."/>
            <person name="Goldman G.H."/>
            <person name="Bell-Pedersen D."/>
            <person name="Griffiths-Jones S."/>
            <person name="Doonan J.H."/>
            <person name="Yu J."/>
            <person name="Vienken K."/>
            <person name="Pain A."/>
            <person name="Freitag M."/>
            <person name="Selker E.U."/>
            <person name="Archer D.B."/>
            <person name="Penalva M.A."/>
            <person name="Oakley B.R."/>
            <person name="Momany M."/>
            <person name="Tanaka T."/>
            <person name="Kumagai T."/>
            <person name="Asai K."/>
            <person name="Machida M."/>
            <person name="Nierman W.C."/>
            <person name="Denning D.W."/>
            <person name="Caddick M."/>
            <person name="Hynes M."/>
            <person name="Paoletti M."/>
            <person name="Fischer R."/>
            <person name="Miller B."/>
            <person name="Dyer P."/>
            <person name="Sachs M.S."/>
            <person name="Osmani S.A."/>
            <person name="Birren B.W."/>
        </authorList>
    </citation>
    <scope>NUCLEOTIDE SEQUENCE [LARGE SCALE GENOMIC DNA]</scope>
    <source>
        <strain evidence="3">FGSC A4 / ATCC 38163 / CBS 112.46 / NRRL 194 / M139</strain>
    </source>
</reference>
<dbReference type="HOGENOM" id="CLU_019141_1_0_1"/>
<dbReference type="OMA" id="DGHWPQD"/>
<dbReference type="Gene3D" id="3.20.20.80">
    <property type="entry name" value="Glycosidases"/>
    <property type="match status" value="1"/>
</dbReference>
<dbReference type="InterPro" id="IPR005197">
    <property type="entry name" value="Glyco_hydro_71"/>
</dbReference>
<dbReference type="Pfam" id="PF03659">
    <property type="entry name" value="Glyco_hydro_71"/>
    <property type="match status" value="1"/>
</dbReference>
<name>Q5BCX6_EMENI</name>
<dbReference type="GO" id="GO:0051118">
    <property type="term" value="F:glucan endo-1,3-alpha-glucosidase activity"/>
    <property type="evidence" value="ECO:0000318"/>
    <property type="project" value="GO_Central"/>
</dbReference>
<dbReference type="CAZy" id="GH71">
    <property type="family name" value="Glycoside Hydrolase Family 71"/>
</dbReference>